<sequence>MPVLGVASKLRQPAVGSKPVHTALPIPNLGTTGSQHCSSGPLELTETESSMLSCQLTLHSTCEFEEKKLLQGKTKETEDSKIYTDWANHYLAKSGHKRLIKDLQQDIADGVLLAEIIQIIANEKVEDINGCPRSQSQMIENVDVCLSFLAARGVNVQGLSAEEIRNGNLKAILGLFFSLSRYKQQQHHQQQYYQSLVELQQGISHASPQAEASQAKTQDMQSSLAARYATQSNHSGIATSQKKPTRLPGPSRVPTAGSSSKVQGASNLNRRSQSFNSIDKNKPPNYANGSEKDSSKGPQPSSGVNGSMQPPGAAGQPPASAIPSPSTSKPWRSKSMNAKHSATSTMLAVKQASPATSPTPSADRLKPAASEGVKTAPSGQKSMLEKFKLVNARTALRPPQSPSSGLSDGGKEDDAFSESGEMEGFNSGLNSGGSTNSSPKVSPKLTPPKAGSKNLSNKKSLLQPKEKEEKGRDKTKVCTEKPVKDERDQVMEPAPKKASKIASLIPKGSKTTAAKKESLIPSSSGIPKPGSKVPTAKQTISPGSAASKESEKFRTTKGSPSLSSPKPITTEKASTSNCPAPLEGREASHASLAGSCAAPGAQGSAQGGNGAVQLPQQQQHSHPNTATVAPFIYRAHSENEGTSLPSADSCTSPTKMDLSYSKTAKQCLEEISGEDPETRRMRTVKNIADLRQNLEETMSSLRGTQISHSTLETTFDSTVTTEVNGRTIPNLTGRPTPMTWRLGQACPRLQAGDAPSLGAGYPRSGTSRFIHTDPSRFMYTTPLRRAAVSRLGNMSQMDMTEKASSDLDVSSEVDVGGYMSDGDILGKSLRTDDINSGYMTDGGLNLYTRSLNRIPDTATSRDVIQRGVHDVTVDADSWDDSSSVSSGLSDTLDNISTDDLNTTSSVSSYSNITVPSRKNTQLKTDSEKRSAAEEPWDSTEELKKTEEDFGSQGDGGGKWKGVSTGLPEDPEKAGQKASLSVSQTGSWRRGMSAQGGTPSRQKAGTSALKTPGKTDDAKASEKGKTPLKGSSLQRSPSDAGKSSGDEGKKPPSGIGRSTATGSFGFKKPSGVGSSPMVTSSGAAITSGSATLGKIPKSAAIGGKAGAGRKTSLDGSQNQDDVALHGSSKTSLQYRSLPRPSKSSPSGIPGRGGHRSSTSSIDSNVSSKSAGATTSKLREPTKIGSGRSSPVTVNQTDKEKEKVAVSDSESVSLSGSPKSSPTSASACGTQGLRQPGSKYPDIASPTFRSMQLDRNTLPKKGLRYTPSSRQANQEEGKEWLRSHSTGGLQDTGSQSPLVSPSAMSSSATGKYHFSNLVSPTSLSQFNLPGPSMMRSNSIPAQDSSFDLYDDAQLCGSATSLEERPRAISHSGSFRDSMEEVHGSSLSLVSSTSSLYSTAEEKAHSEQIHKLRRELVASQEKVATLTSQLSANAHLVAAFEKSLGNMTGRLQSLTMTAEQKESELIELRETIEMLKAQNSAAQAAIQGALNGPDHPPKDLRIRRQHSSESVSSINSATSHSSIGSGNDADSKKKKKKNWVNSRGSELRSSFKQAFGKKKSTKPPSSHSDIEELTDSSLPASPKLPHGAGDCGSTSMKPSQSASAICECTEAEAEIILQLKSELREKELKLTDIRLEALSSAHHLDQIREAMNRMQNEIEILKAENDRLKAETGNAVKPARPPSESSSSTSSSSSRQSLGLSLNNLNITESVTSDILLDDAGDATGHKDGRSVKIVVSISKGYGRAKDQKSQAYLIGSIGVSGKTKWDVLDGVIRRLFKEYVFRIDTSTSLGLSSDCIASYCIGDLIRSHSLEVPELLPCGYLVGDNNIITVNLKGVEDNSLDSFVFDTLIPKPITQRYFNLLMEHHRIILSGPSGTGKTYLANKLAEYVITKSGRKKMEDAIATFNVDHKSSKELQQYLANLAEQCSADNNGAELPVVIILDNLHHVGSLSDIFNGFLNCKYNKCPYIIGTMNQGVSSSPNLELHHNFRWVLCANHTEPVKGFLGRYLRRKLIEMEIESNVRNNDLVKIIDWIPKTWHHLNSFLETHSSSDVTIGPRLFLPCPMDVEGSRVWFMDLWNYSLVPYILEAVREGLQMYGKRAPWEDPSKWVLDTYPWSSASLPQEGPALLQLRPEDVGYEGCVSTKEATTSKHIPQTDTEGDPLMNMLMKLQEAANYSGTQSCDSDSASHPEDVLDSSLESTL</sequence>
<dbReference type="Proteomes" id="UP001732780">
    <property type="component" value="Chromosome 12"/>
</dbReference>
<name>A0AC58RAB4_CAMBA</name>
<accession>A0AC58RAB4</accession>
<protein>
    <submittedName>
        <fullName evidence="2">Neuron navigator 3 isoform X7</fullName>
    </submittedName>
</protein>
<dbReference type="RefSeq" id="XP_074231466.1">
    <property type="nucleotide sequence ID" value="XM_074375365.1"/>
</dbReference>
<proteinExistence type="predicted"/>
<evidence type="ECO:0000313" key="1">
    <source>
        <dbReference type="Proteomes" id="UP001732780"/>
    </source>
</evidence>
<keyword evidence="1" id="KW-1185">Reference proteome</keyword>
<gene>
    <name evidence="2" type="primary">NAV3</name>
</gene>
<evidence type="ECO:0000313" key="2">
    <source>
        <dbReference type="RefSeq" id="XP_074231466.1"/>
    </source>
</evidence>
<organism evidence="1 2">
    <name type="scientific">Camelus bactrianus</name>
    <name type="common">Bactrian camel</name>
    <dbReference type="NCBI Taxonomy" id="9837"/>
    <lineage>
        <taxon>Eukaryota</taxon>
        <taxon>Metazoa</taxon>
        <taxon>Chordata</taxon>
        <taxon>Craniata</taxon>
        <taxon>Vertebrata</taxon>
        <taxon>Euteleostomi</taxon>
        <taxon>Mammalia</taxon>
        <taxon>Eutheria</taxon>
        <taxon>Laurasiatheria</taxon>
        <taxon>Artiodactyla</taxon>
        <taxon>Tylopoda</taxon>
        <taxon>Camelidae</taxon>
        <taxon>Camelus</taxon>
    </lineage>
</organism>
<reference evidence="2" key="1">
    <citation type="submission" date="2025-08" db="UniProtKB">
        <authorList>
            <consortium name="RefSeq"/>
        </authorList>
    </citation>
    <scope>IDENTIFICATION</scope>
    <source>
        <tissue evidence="2">Blood</tissue>
    </source>
</reference>